<gene>
    <name evidence="3" type="ORF">EOS_02060</name>
</gene>
<proteinExistence type="predicted"/>
<dbReference type="SUPFAM" id="SSF63825">
    <property type="entry name" value="YWTD domain"/>
    <property type="match status" value="1"/>
</dbReference>
<evidence type="ECO:0000313" key="3">
    <source>
        <dbReference type="EMBL" id="KLU27904.1"/>
    </source>
</evidence>
<dbReference type="Gene3D" id="2.120.10.30">
    <property type="entry name" value="TolB, C-terminal domain"/>
    <property type="match status" value="1"/>
</dbReference>
<keyword evidence="4" id="KW-1185">Reference proteome</keyword>
<feature type="chain" id="PRO_5005249493" description="NHL repeat containing protein" evidence="2">
    <location>
        <begin position="22"/>
        <end position="352"/>
    </location>
</feature>
<dbReference type="RefSeq" id="WP_047844933.1">
    <property type="nucleotide sequence ID" value="NZ_AEJF01000010.1"/>
</dbReference>
<feature type="region of interest" description="Disordered" evidence="1">
    <location>
        <begin position="310"/>
        <end position="352"/>
    </location>
</feature>
<evidence type="ECO:0000313" key="4">
    <source>
        <dbReference type="Proteomes" id="UP000035963"/>
    </source>
</evidence>
<dbReference type="AlphaFoldDB" id="A0A0J1D5B3"/>
<sequence length="352" mass="36990">MKSALCVAVVSMLFGVQLAHAACSHDAIFLTLGDQIRGYSARANGATEPCQVLQGPLTTLMTAGATVIDRKDAFHVAQFGNDTVDIFPRKAEGNQAPGRSFMPGMTNDLPGIAVDSRLNDFVLSVRPSTAGVMVVPANSSGPIPNPVRITDPNITQYQSIAIDGDDNLLIAGYDIQGTAIIDTFGTSRSVTAPPLLRSLTGPKTDLFPGRDVFFSQIATSIAVDPRTDELFVYNTTADASQTQVSIFAAKANGNVQPIRTISGPATGIIGQRLLPPGNRIAVSPDGRLFVAEPNLRILAFAPGARGNVAPSQVIEDSTPGPANPGGIAFRSGRGGQQDENECSMKTEEADRK</sequence>
<accession>A0A0J1D5B3</accession>
<dbReference type="EMBL" id="AEJF01000010">
    <property type="protein sequence ID" value="KLU27904.1"/>
    <property type="molecule type" value="Genomic_DNA"/>
</dbReference>
<feature type="signal peptide" evidence="2">
    <location>
        <begin position="1"/>
        <end position="21"/>
    </location>
</feature>
<organism evidence="3 4">
    <name type="scientific">Caballeronia mineralivorans PML1(12)</name>
    <dbReference type="NCBI Taxonomy" id="908627"/>
    <lineage>
        <taxon>Bacteria</taxon>
        <taxon>Pseudomonadati</taxon>
        <taxon>Pseudomonadota</taxon>
        <taxon>Betaproteobacteria</taxon>
        <taxon>Burkholderiales</taxon>
        <taxon>Burkholderiaceae</taxon>
        <taxon>Caballeronia</taxon>
    </lineage>
</organism>
<comment type="caution">
    <text evidence="3">The sequence shown here is derived from an EMBL/GenBank/DDBJ whole genome shotgun (WGS) entry which is preliminary data.</text>
</comment>
<protein>
    <recommendedName>
        <fullName evidence="5">NHL repeat containing protein</fullName>
    </recommendedName>
</protein>
<evidence type="ECO:0000256" key="1">
    <source>
        <dbReference type="SAM" id="MobiDB-lite"/>
    </source>
</evidence>
<dbReference type="PATRIC" id="fig|908627.4.peg.446"/>
<keyword evidence="2" id="KW-0732">Signal</keyword>
<evidence type="ECO:0008006" key="5">
    <source>
        <dbReference type="Google" id="ProtNLM"/>
    </source>
</evidence>
<dbReference type="OrthoDB" id="9061110at2"/>
<name>A0A0J1D5B3_9BURK</name>
<dbReference type="InterPro" id="IPR011042">
    <property type="entry name" value="6-blade_b-propeller_TolB-like"/>
</dbReference>
<dbReference type="Proteomes" id="UP000035963">
    <property type="component" value="Unassembled WGS sequence"/>
</dbReference>
<feature type="compositionally biased region" description="Basic and acidic residues" evidence="1">
    <location>
        <begin position="342"/>
        <end position="352"/>
    </location>
</feature>
<evidence type="ECO:0000256" key="2">
    <source>
        <dbReference type="SAM" id="SignalP"/>
    </source>
</evidence>
<reference evidence="3 4" key="1">
    <citation type="journal article" date="2015" name="Genome Announc.">
        <title>Draft Genome Sequence of Burkholderia sp. Strain PML1(12), an Ectomycorrhizosphere-Inhabiting Bacterium with Effective Mineral-Weathering Ability.</title>
        <authorList>
            <person name="Uroz S."/>
            <person name="Oger P."/>
        </authorList>
    </citation>
    <scope>NUCLEOTIDE SEQUENCE [LARGE SCALE GENOMIC DNA]</scope>
    <source>
        <strain evidence="4">PML1(12)</strain>
    </source>
</reference>